<sequence>MYGPETTLKSGQIRFANPRTGPDSHIVTYKIEFTDGVFVTLSAGDKNSPLTACPITQRATLNSPIAAIYIDPPDNKPTLLTRMCYDCQENSVCPLFERAAAHAQIPADKFYDVFEEV</sequence>
<name>A0A0G0GZY0_9BACT</name>
<evidence type="ECO:0000313" key="2">
    <source>
        <dbReference type="Proteomes" id="UP000034852"/>
    </source>
</evidence>
<proteinExistence type="predicted"/>
<organism evidence="1 2">
    <name type="scientific">candidate division WS6 bacterium GW2011_GWA2_37_6</name>
    <dbReference type="NCBI Taxonomy" id="1619087"/>
    <lineage>
        <taxon>Bacteria</taxon>
        <taxon>Candidatus Dojkabacteria</taxon>
    </lineage>
</organism>
<comment type="caution">
    <text evidence="1">The sequence shown here is derived from an EMBL/GenBank/DDBJ whole genome shotgun (WGS) entry which is preliminary data.</text>
</comment>
<dbReference type="EMBL" id="LBTH01000022">
    <property type="protein sequence ID" value="KKQ35557.1"/>
    <property type="molecule type" value="Genomic_DNA"/>
</dbReference>
<dbReference type="AlphaFoldDB" id="A0A0G0GZY0"/>
<protein>
    <submittedName>
        <fullName evidence="1">Uncharacterized protein</fullName>
    </submittedName>
</protein>
<reference evidence="1 2" key="1">
    <citation type="journal article" date="2015" name="Nature">
        <title>rRNA introns, odd ribosomes, and small enigmatic genomes across a large radiation of phyla.</title>
        <authorList>
            <person name="Brown C.T."/>
            <person name="Hug L.A."/>
            <person name="Thomas B.C."/>
            <person name="Sharon I."/>
            <person name="Castelle C.J."/>
            <person name="Singh A."/>
            <person name="Wilkins M.J."/>
            <person name="Williams K.H."/>
            <person name="Banfield J.F."/>
        </authorList>
    </citation>
    <scope>NUCLEOTIDE SEQUENCE [LARGE SCALE GENOMIC DNA]</scope>
</reference>
<evidence type="ECO:0000313" key="1">
    <source>
        <dbReference type="EMBL" id="KKQ35557.1"/>
    </source>
</evidence>
<dbReference type="Proteomes" id="UP000034852">
    <property type="component" value="Unassembled WGS sequence"/>
</dbReference>
<accession>A0A0G0GZY0</accession>
<gene>
    <name evidence="1" type="ORF">US52_C0022G0006</name>
</gene>